<dbReference type="InterPro" id="IPR013792">
    <property type="entry name" value="RNA3'P_cycl/enolpyr_Trfase_a/b"/>
</dbReference>
<dbReference type="UniPathway" id="UPA00053">
    <property type="reaction ID" value="UER00089"/>
</dbReference>
<comment type="similarity">
    <text evidence="3 9">Belongs to the EPSP synthase family.</text>
</comment>
<feature type="binding site" evidence="9">
    <location>
        <position position="176"/>
    </location>
    <ligand>
        <name>3-phosphoshikimate</name>
        <dbReference type="ChEBI" id="CHEBI:145989"/>
    </ligand>
</feature>
<evidence type="ECO:0000256" key="5">
    <source>
        <dbReference type="ARBA" id="ARBA00022605"/>
    </source>
</evidence>
<feature type="binding site" evidence="9">
    <location>
        <position position="398"/>
    </location>
    <ligand>
        <name>phosphoenolpyruvate</name>
        <dbReference type="ChEBI" id="CHEBI:58702"/>
    </ligand>
</feature>
<comment type="catalytic activity">
    <reaction evidence="8">
        <text>3-phosphoshikimate + phosphoenolpyruvate = 5-O-(1-carboxyvinyl)-3-phosphoshikimate + phosphate</text>
        <dbReference type="Rhea" id="RHEA:21256"/>
        <dbReference type="ChEBI" id="CHEBI:43474"/>
        <dbReference type="ChEBI" id="CHEBI:57701"/>
        <dbReference type="ChEBI" id="CHEBI:58702"/>
        <dbReference type="ChEBI" id="CHEBI:145989"/>
        <dbReference type="EC" id="2.5.1.19"/>
    </reaction>
    <physiologicalReaction direction="left-to-right" evidence="8">
        <dbReference type="Rhea" id="RHEA:21257"/>
    </physiologicalReaction>
</comment>
<feature type="binding site" evidence="9">
    <location>
        <position position="351"/>
    </location>
    <ligand>
        <name>3-phosphoshikimate</name>
        <dbReference type="ChEBI" id="CHEBI:145989"/>
    </ligand>
</feature>
<dbReference type="InterPro" id="IPR023193">
    <property type="entry name" value="EPSP_synthase_CS"/>
</dbReference>
<dbReference type="NCBIfam" id="TIGR01356">
    <property type="entry name" value="aroA"/>
    <property type="match status" value="1"/>
</dbReference>
<dbReference type="Gene3D" id="3.65.10.10">
    <property type="entry name" value="Enolpyruvate transferase domain"/>
    <property type="match status" value="2"/>
</dbReference>
<feature type="binding site" evidence="9">
    <location>
        <position position="355"/>
    </location>
    <ligand>
        <name>phosphoenolpyruvate</name>
        <dbReference type="ChEBI" id="CHEBI:58702"/>
    </ligand>
</feature>
<dbReference type="KEGG" id="glt:GlitD10_1503"/>
<feature type="binding site" evidence="9">
    <location>
        <position position="37"/>
    </location>
    <ligand>
        <name>3-phosphoshikimate</name>
        <dbReference type="ChEBI" id="CHEBI:145989"/>
    </ligand>
</feature>
<keyword evidence="4 9" id="KW-0963">Cytoplasm</keyword>
<feature type="binding site" evidence="9">
    <location>
        <position position="324"/>
    </location>
    <ligand>
        <name>3-phosphoshikimate</name>
        <dbReference type="ChEBI" id="CHEBI:145989"/>
    </ligand>
</feature>
<feature type="binding site" evidence="9">
    <location>
        <position position="32"/>
    </location>
    <ligand>
        <name>3-phosphoshikimate</name>
        <dbReference type="ChEBI" id="CHEBI:145989"/>
    </ligand>
</feature>
<dbReference type="InterPro" id="IPR006264">
    <property type="entry name" value="EPSP_synthase"/>
</dbReference>
<evidence type="ECO:0000256" key="6">
    <source>
        <dbReference type="ARBA" id="ARBA00022679"/>
    </source>
</evidence>
<dbReference type="EMBL" id="CP017675">
    <property type="protein sequence ID" value="APB33826.1"/>
    <property type="molecule type" value="Genomic_DNA"/>
</dbReference>
<feature type="binding site" evidence="9">
    <location>
        <position position="33"/>
    </location>
    <ligand>
        <name>3-phosphoshikimate</name>
        <dbReference type="ChEBI" id="CHEBI:145989"/>
    </ligand>
</feature>
<evidence type="ECO:0000256" key="7">
    <source>
        <dbReference type="ARBA" id="ARBA00023141"/>
    </source>
</evidence>
<keyword evidence="5 9" id="KW-0028">Amino-acid biosynthesis</keyword>
<feature type="domain" description="Enolpyruvate transferase" evidence="10">
    <location>
        <begin position="21"/>
        <end position="433"/>
    </location>
</feature>
<dbReference type="HAMAP" id="MF_00210">
    <property type="entry name" value="EPSP_synth"/>
    <property type="match status" value="1"/>
</dbReference>
<dbReference type="EC" id="2.5.1.19" evidence="9"/>
<dbReference type="GO" id="GO:0003866">
    <property type="term" value="F:3-phosphoshikimate 1-carboxyvinyltransferase activity"/>
    <property type="evidence" value="ECO:0007669"/>
    <property type="project" value="UniProtKB-UniRule"/>
</dbReference>
<dbReference type="FunFam" id="3.65.10.10:FF:000005">
    <property type="entry name" value="3-phosphoshikimate 1-carboxyvinyltransferase"/>
    <property type="match status" value="1"/>
</dbReference>
<feature type="binding site" evidence="9">
    <location>
        <position position="32"/>
    </location>
    <ligand>
        <name>phosphoenolpyruvate</name>
        <dbReference type="ChEBI" id="CHEBI:58702"/>
    </ligand>
</feature>
<dbReference type="OrthoDB" id="9809920at2"/>
<dbReference type="GO" id="GO:0008652">
    <property type="term" value="P:amino acid biosynthetic process"/>
    <property type="evidence" value="ECO:0007669"/>
    <property type="project" value="UniProtKB-KW"/>
</dbReference>
<dbReference type="FunFam" id="3.65.10.10:FF:000006">
    <property type="entry name" value="3-phosphoshikimate 1-carboxyvinyltransferase"/>
    <property type="match status" value="1"/>
</dbReference>
<sequence length="441" mass="46592">MSPPIQLTPAGVHITPPPNLTLRGIVAVPGDKSISHRALIFGCLAQGTTTITGILPSADPQSTAQCLRDLGHDITPLTDGEVRVQPGEWQEPQQVLDCGNSGTTMRLLLGLLAGRAGQFFSLTGDDSLRGRPMQRVITPLSQMGAQIWGRKGGTRAPLAVQGQLLQPIAYDSPIASAQVKSAILLAGLGCEGMTQVQEPAPSRDHTERMLRAFGAQITWKNGTVQLQGGAQLRGQTVVVPGDMSSAAFWLVAGAITPGADIMLTNVGVNPSRTGILEVLEAMGARITCHNQRLVAGEPLADIQVQHSALEGVAVGGALIPRLIDEIPILTVAAAFAQGKTVIRDAAELRVKESDRLTAMATQLTRLGARVEEYPDGLTIHGSQQPLVGTELHTYDDHRIAMALAIAALNAQGASYLSPGGCVQISYPQFWQTLQQLCQPSP</sequence>
<evidence type="ECO:0000313" key="11">
    <source>
        <dbReference type="EMBL" id="APB33826.1"/>
    </source>
</evidence>
<dbReference type="InterPro" id="IPR036968">
    <property type="entry name" value="Enolpyruvate_Tfrase_sf"/>
</dbReference>
<dbReference type="Pfam" id="PF00275">
    <property type="entry name" value="EPSP_synthase"/>
    <property type="match status" value="1"/>
</dbReference>
<dbReference type="PROSITE" id="PS00885">
    <property type="entry name" value="EPSP_SYNTHASE_2"/>
    <property type="match status" value="1"/>
</dbReference>
<dbReference type="SUPFAM" id="SSF55205">
    <property type="entry name" value="EPT/RTPC-like"/>
    <property type="match status" value="1"/>
</dbReference>
<comment type="subcellular location">
    <subcellularLocation>
        <location evidence="9">Cytoplasm</location>
    </subcellularLocation>
</comment>
<evidence type="ECO:0000256" key="4">
    <source>
        <dbReference type="ARBA" id="ARBA00022490"/>
    </source>
</evidence>
<dbReference type="PROSITE" id="PS00104">
    <property type="entry name" value="EPSP_SYNTHASE_1"/>
    <property type="match status" value="1"/>
</dbReference>
<dbReference type="PIRSF" id="PIRSF000505">
    <property type="entry name" value="EPSPS"/>
    <property type="match status" value="1"/>
</dbReference>
<evidence type="ECO:0000256" key="8">
    <source>
        <dbReference type="ARBA" id="ARBA00044633"/>
    </source>
</evidence>
<keyword evidence="6 9" id="KW-0808">Transferase</keyword>
<dbReference type="InterPro" id="IPR001986">
    <property type="entry name" value="Enolpyruvate_Tfrase_dom"/>
</dbReference>
<dbReference type="GO" id="GO:0005737">
    <property type="term" value="C:cytoplasm"/>
    <property type="evidence" value="ECO:0007669"/>
    <property type="project" value="UniProtKB-SubCell"/>
</dbReference>
<evidence type="ECO:0000256" key="9">
    <source>
        <dbReference type="HAMAP-Rule" id="MF_00210"/>
    </source>
</evidence>
<evidence type="ECO:0000256" key="3">
    <source>
        <dbReference type="ARBA" id="ARBA00009948"/>
    </source>
</evidence>
<dbReference type="STRING" id="1188229.GlitD10_1503"/>
<evidence type="ECO:0000256" key="2">
    <source>
        <dbReference type="ARBA" id="ARBA00004811"/>
    </source>
</evidence>
<feature type="binding site" evidence="9">
    <location>
        <position position="131"/>
    </location>
    <ligand>
        <name>phosphoenolpyruvate</name>
        <dbReference type="ChEBI" id="CHEBI:58702"/>
    </ligand>
</feature>
<comment type="function">
    <text evidence="1 9">Catalyzes the transfer of the enolpyruvyl moiety of phosphoenolpyruvate (PEP) to the 5-hydroxyl of shikimate-3-phosphate (S3P) to produce enolpyruvyl shikimate-3-phosphate and inorganic phosphate.</text>
</comment>
<dbReference type="PANTHER" id="PTHR21090">
    <property type="entry name" value="AROM/DEHYDROQUINATE SYNTHASE"/>
    <property type="match status" value="1"/>
</dbReference>
<evidence type="ECO:0000259" key="10">
    <source>
        <dbReference type="Pfam" id="PF00275"/>
    </source>
</evidence>
<feature type="binding site" evidence="9">
    <location>
        <position position="102"/>
    </location>
    <ligand>
        <name>phosphoenolpyruvate</name>
        <dbReference type="ChEBI" id="CHEBI:58702"/>
    </ligand>
</feature>
<dbReference type="RefSeq" id="WP_071454351.1">
    <property type="nucleotide sequence ID" value="NZ_CP017675.1"/>
</dbReference>
<dbReference type="GO" id="GO:0009073">
    <property type="term" value="P:aromatic amino acid family biosynthetic process"/>
    <property type="evidence" value="ECO:0007669"/>
    <property type="project" value="UniProtKB-KW"/>
</dbReference>
<feature type="binding site" evidence="9">
    <location>
        <position position="178"/>
    </location>
    <ligand>
        <name>3-phosphoshikimate</name>
        <dbReference type="ChEBI" id="CHEBI:145989"/>
    </ligand>
</feature>
<dbReference type="PANTHER" id="PTHR21090:SF5">
    <property type="entry name" value="PENTAFUNCTIONAL AROM POLYPEPTIDE"/>
    <property type="match status" value="1"/>
</dbReference>
<dbReference type="CDD" id="cd01556">
    <property type="entry name" value="EPSP_synthase"/>
    <property type="match status" value="1"/>
</dbReference>
<protein>
    <recommendedName>
        <fullName evidence="9">3-phosphoshikimate 1-carboxyvinyltransferase</fullName>
        <ecNumber evidence="9">2.5.1.19</ecNumber>
    </recommendedName>
    <alternativeName>
        <fullName evidence="9">5-enolpyruvylshikimate-3-phosphate synthase</fullName>
        <shortName evidence="9">EPSP synthase</shortName>
        <shortName evidence="9">EPSPS</shortName>
    </alternativeName>
</protein>
<feature type="binding site" evidence="9">
    <location>
        <position position="178"/>
    </location>
    <ligand>
        <name>phosphoenolpyruvate</name>
        <dbReference type="ChEBI" id="CHEBI:58702"/>
    </ligand>
</feature>
<name>A0A1J0AD12_9CYAN</name>
<dbReference type="AlphaFoldDB" id="A0A1J0AD12"/>
<evidence type="ECO:0000256" key="1">
    <source>
        <dbReference type="ARBA" id="ARBA00002174"/>
    </source>
</evidence>
<keyword evidence="7 9" id="KW-0057">Aromatic amino acid biosynthesis</keyword>
<organism evidence="11 12">
    <name type="scientific">Gloeomargarita lithophora Alchichica-D10</name>
    <dbReference type="NCBI Taxonomy" id="1188229"/>
    <lineage>
        <taxon>Bacteria</taxon>
        <taxon>Bacillati</taxon>
        <taxon>Cyanobacteriota</taxon>
        <taxon>Cyanophyceae</taxon>
        <taxon>Gloeomargaritales</taxon>
        <taxon>Gloeomargaritaceae</taxon>
        <taxon>Gloeomargarita</taxon>
    </lineage>
</organism>
<dbReference type="Proteomes" id="UP000180235">
    <property type="component" value="Chromosome"/>
</dbReference>
<comment type="pathway">
    <text evidence="2 9">Metabolic intermediate biosynthesis; chorismate biosynthesis; chorismate from D-erythrose 4-phosphate and phosphoenolpyruvate: step 6/7.</text>
</comment>
<reference evidence="11 12" key="1">
    <citation type="submission" date="2016-10" db="EMBL/GenBank/DDBJ databases">
        <title>Description of Gloeomargarita lithophora gen. nov., sp. nov., a thylakoid-bearing basal-branching cyanobacterium with intracellular carbonates, and proposal for Gloeomargaritales ord. nov.</title>
        <authorList>
            <person name="Moreira D."/>
            <person name="Tavera R."/>
            <person name="Benzerara K."/>
            <person name="Skouri-Panet F."/>
            <person name="Couradeau E."/>
            <person name="Gerard E."/>
            <person name="Loussert C."/>
            <person name="Novelo E."/>
            <person name="Zivanovic Y."/>
            <person name="Lopez-Garcia P."/>
        </authorList>
    </citation>
    <scope>NUCLEOTIDE SEQUENCE [LARGE SCALE GENOMIC DNA]</scope>
    <source>
        <strain evidence="11 12">D10</strain>
    </source>
</reference>
<comment type="caution">
    <text evidence="9">Lacks conserved residue(s) required for the propagation of feature annotation.</text>
</comment>
<dbReference type="GO" id="GO:0009423">
    <property type="term" value="P:chorismate biosynthetic process"/>
    <property type="evidence" value="ECO:0007669"/>
    <property type="project" value="UniProtKB-UniRule"/>
</dbReference>
<accession>A0A1J0AD12</accession>
<gene>
    <name evidence="11" type="primary">aroA-2</name>
    <name evidence="9" type="synonym">aroA</name>
    <name evidence="11" type="ORF">GlitD10_1503</name>
</gene>
<comment type="subunit">
    <text evidence="9">Monomer.</text>
</comment>
<feature type="active site" description="Proton acceptor" evidence="9">
    <location>
        <position position="324"/>
    </location>
</feature>
<proteinExistence type="inferred from homology"/>
<evidence type="ECO:0000313" key="12">
    <source>
        <dbReference type="Proteomes" id="UP000180235"/>
    </source>
</evidence>
<keyword evidence="12" id="KW-1185">Reference proteome</keyword>